<evidence type="ECO:0000256" key="1">
    <source>
        <dbReference type="ARBA" id="ARBA00022801"/>
    </source>
</evidence>
<organism evidence="4 5">
    <name type="scientific">Hwanghaeella grinnelliae</name>
    <dbReference type="NCBI Taxonomy" id="2500179"/>
    <lineage>
        <taxon>Bacteria</taxon>
        <taxon>Pseudomonadati</taxon>
        <taxon>Pseudomonadota</taxon>
        <taxon>Alphaproteobacteria</taxon>
        <taxon>Rhodospirillales</taxon>
        <taxon>Rhodospirillaceae</taxon>
        <taxon>Hwanghaeella</taxon>
    </lineage>
</organism>
<dbReference type="Proteomes" id="UP000287447">
    <property type="component" value="Unassembled WGS sequence"/>
</dbReference>
<evidence type="ECO:0000313" key="5">
    <source>
        <dbReference type="Proteomes" id="UP000287447"/>
    </source>
</evidence>
<keyword evidence="4" id="KW-0547">Nucleotide-binding</keyword>
<dbReference type="InterPro" id="IPR038718">
    <property type="entry name" value="SNF2-like_sf"/>
</dbReference>
<gene>
    <name evidence="4" type="ORF">EOI86_22725</name>
</gene>
<feature type="domain" description="Helicase C-terminal" evidence="3">
    <location>
        <begin position="802"/>
        <end position="951"/>
    </location>
</feature>
<reference evidence="5" key="1">
    <citation type="submission" date="2019-01" db="EMBL/GenBank/DDBJ databases">
        <title>Gri0909 isolated from a small marine red alga.</title>
        <authorList>
            <person name="Kim J."/>
            <person name="Jeong S.E."/>
            <person name="Jeon C.O."/>
        </authorList>
    </citation>
    <scope>NUCLEOTIDE SEQUENCE [LARGE SCALE GENOMIC DNA]</scope>
    <source>
        <strain evidence="5">Gri0909</strain>
    </source>
</reference>
<evidence type="ECO:0000313" key="4">
    <source>
        <dbReference type="EMBL" id="RVU33944.1"/>
    </source>
</evidence>
<dbReference type="InterPro" id="IPR027417">
    <property type="entry name" value="P-loop_NTPase"/>
</dbReference>
<dbReference type="GO" id="GO:0005524">
    <property type="term" value="F:ATP binding"/>
    <property type="evidence" value="ECO:0007669"/>
    <property type="project" value="InterPro"/>
</dbReference>
<proteinExistence type="predicted"/>
<evidence type="ECO:0000259" key="2">
    <source>
        <dbReference type="PROSITE" id="PS51192"/>
    </source>
</evidence>
<comment type="caution">
    <text evidence="4">The sequence shown here is derived from an EMBL/GenBank/DDBJ whole genome shotgun (WGS) entry which is preliminary data.</text>
</comment>
<dbReference type="InterPro" id="IPR001650">
    <property type="entry name" value="Helicase_C-like"/>
</dbReference>
<dbReference type="SMART" id="SM00487">
    <property type="entry name" value="DEXDc"/>
    <property type="match status" value="1"/>
</dbReference>
<dbReference type="SUPFAM" id="SSF52540">
    <property type="entry name" value="P-loop containing nucleoside triphosphate hydrolases"/>
    <property type="match status" value="2"/>
</dbReference>
<dbReference type="Pfam" id="PF00271">
    <property type="entry name" value="Helicase_C"/>
    <property type="match status" value="1"/>
</dbReference>
<keyword evidence="4" id="KW-0067">ATP-binding</keyword>
<dbReference type="RefSeq" id="WP_127767974.1">
    <property type="nucleotide sequence ID" value="NZ_SADE01000004.1"/>
</dbReference>
<dbReference type="PROSITE" id="PS51194">
    <property type="entry name" value="HELICASE_CTER"/>
    <property type="match status" value="1"/>
</dbReference>
<dbReference type="InterPro" id="IPR049730">
    <property type="entry name" value="SNF2/RAD54-like_C"/>
</dbReference>
<evidence type="ECO:0000259" key="3">
    <source>
        <dbReference type="PROSITE" id="PS51194"/>
    </source>
</evidence>
<keyword evidence="4" id="KW-0347">Helicase</keyword>
<protein>
    <submittedName>
        <fullName evidence="4">DEAD/DEAH box helicase</fullName>
    </submittedName>
</protein>
<dbReference type="CDD" id="cd18793">
    <property type="entry name" value="SF2_C_SNF"/>
    <property type="match status" value="1"/>
</dbReference>
<dbReference type="InterPro" id="IPR014001">
    <property type="entry name" value="Helicase_ATP-bd"/>
</dbReference>
<dbReference type="GO" id="GO:0016787">
    <property type="term" value="F:hydrolase activity"/>
    <property type="evidence" value="ECO:0007669"/>
    <property type="project" value="UniProtKB-KW"/>
</dbReference>
<dbReference type="Gene3D" id="3.40.50.10810">
    <property type="entry name" value="Tandem AAA-ATPase domain"/>
    <property type="match status" value="1"/>
</dbReference>
<dbReference type="OrthoDB" id="9814088at2"/>
<name>A0A3S2WPC8_9PROT</name>
<keyword evidence="5" id="KW-1185">Reference proteome</keyword>
<dbReference type="PANTHER" id="PTHR10799">
    <property type="entry name" value="SNF2/RAD54 HELICASE FAMILY"/>
    <property type="match status" value="1"/>
</dbReference>
<dbReference type="SMART" id="SM00490">
    <property type="entry name" value="HELICc"/>
    <property type="match status" value="1"/>
</dbReference>
<dbReference type="Gene3D" id="3.40.50.300">
    <property type="entry name" value="P-loop containing nucleotide triphosphate hydrolases"/>
    <property type="match status" value="1"/>
</dbReference>
<dbReference type="EMBL" id="SADE01000004">
    <property type="protein sequence ID" value="RVU33944.1"/>
    <property type="molecule type" value="Genomic_DNA"/>
</dbReference>
<feature type="domain" description="Helicase ATP-binding" evidence="2">
    <location>
        <begin position="496"/>
        <end position="685"/>
    </location>
</feature>
<dbReference type="InterPro" id="IPR000330">
    <property type="entry name" value="SNF2_N"/>
</dbReference>
<dbReference type="PROSITE" id="PS51192">
    <property type="entry name" value="HELICASE_ATP_BIND_1"/>
    <property type="match status" value="1"/>
</dbReference>
<dbReference type="Pfam" id="PF00176">
    <property type="entry name" value="SNF2-rel_dom"/>
    <property type="match status" value="1"/>
</dbReference>
<dbReference type="GO" id="GO:0004386">
    <property type="term" value="F:helicase activity"/>
    <property type="evidence" value="ECO:0007669"/>
    <property type="project" value="UniProtKB-KW"/>
</dbReference>
<sequence>MSRFAFTVDDDGGHLAIADGRRGLLDRFRRRERIDFDALTASDRALAIALARIRALDRDSEHYRFETDSLFFDHWMLSRIDDMSGSVLDLPKRTSGIEFHAEMQGTVGSSRFSLDWWWEKEGRQVQLKRVGAIVQIGSERMRLPAPIFDAIALSAAFDSGAPLTSHWAALAEFRKSIGMADEKIARAEGFLERIEIVSCDRVGLDVGAAGTLDFAPMPFSSAELGENQTASTETAALRGEALERFQQEATNRGAKPAYQVGENRYLILDRSAMPVVDVIARYTAASDDEKKDFLENAGRIVSDAIEEALRRDGALNELALPEEQAEAVENAFQSAWAETQEWAERVIEIRKWTKVEIIGLEGSGTSWLPTDIDSALGELLGSIPDEDLADLVKALENALAEGETLLRTDHGEIPVEPIILEALRRRLELYLSRDRRADAGEGEVTAFLPVTRDNFWELEFQEKRRLRPDDLPRDLPETVRRQLRFYQEEGFAWQVEAWQAGLPGILNADEQGLGKTLQTLSFLAWLSSVGMKGSDAPPYPFLIVAPTSLLRNWEAEIEAHLEPGIWGTPVRLYGPDLSQWKVDGARGRDTQDGRARLDLTDLYRGEAPRLAITTYQTLANYAVSFYENRFSVVVFDEIQNIKNPVTLRAVAAKAVNADFRIGLTGTPVENATRDIWAVMDQLFPGALGSLSDFRIAFDKPKAGNMQALHKAIFQPQAGFPSLGLRRRKDRVANDLPTKTRILYPRIMPAVQALRYDEARKPGQSLFGLLHHIRRTSLHPGLIEGEEIADFTQSSARIDAAMDILARIKARKERALVFVENRDVQLWFSELIKIEFSLPRVDIINGSTPIAHRQEITRRFQRHLKLDEGFDVLLMGPRAAGTGLTLTAANHVIHLTRWWNPAVEEQCNDRTHRIGQSRPVTIHIPLAIHPRLQRGSFDCLLQALMRRKRSLADSVLWPPESDESEIHALYDAVVTAEEVGEDGADFRGFDLADHPELVAEEIDRETIRVKPKAGGASVVVSTEPSRMAMVPLVDDDAAAYLLAGRGGVGMPASLPVSVLGSSTLWPDYVLPE</sequence>
<keyword evidence="1" id="KW-0378">Hydrolase</keyword>
<dbReference type="AlphaFoldDB" id="A0A3S2WPC8"/>
<accession>A0A3S2WPC8</accession>